<proteinExistence type="predicted"/>
<evidence type="ECO:0000259" key="9">
    <source>
        <dbReference type="PROSITE" id="PS50157"/>
    </source>
</evidence>
<evidence type="ECO:0000256" key="8">
    <source>
        <dbReference type="SAM" id="MobiDB-lite"/>
    </source>
</evidence>
<protein>
    <recommendedName>
        <fullName evidence="9">C2H2-type domain-containing protein</fullName>
    </recommendedName>
</protein>
<organism evidence="10 11">
    <name type="scientific">Marasmiellus scandens</name>
    <dbReference type="NCBI Taxonomy" id="2682957"/>
    <lineage>
        <taxon>Eukaryota</taxon>
        <taxon>Fungi</taxon>
        <taxon>Dikarya</taxon>
        <taxon>Basidiomycota</taxon>
        <taxon>Agaricomycotina</taxon>
        <taxon>Agaricomycetes</taxon>
        <taxon>Agaricomycetidae</taxon>
        <taxon>Agaricales</taxon>
        <taxon>Marasmiineae</taxon>
        <taxon>Omphalotaceae</taxon>
        <taxon>Marasmiellus</taxon>
    </lineage>
</organism>
<feature type="region of interest" description="Disordered" evidence="8">
    <location>
        <begin position="111"/>
        <end position="164"/>
    </location>
</feature>
<dbReference type="InterPro" id="IPR013087">
    <property type="entry name" value="Znf_C2H2_type"/>
</dbReference>
<dbReference type="PROSITE" id="PS00028">
    <property type="entry name" value="ZINC_FINGER_C2H2_1"/>
    <property type="match status" value="1"/>
</dbReference>
<evidence type="ECO:0000256" key="6">
    <source>
        <dbReference type="ARBA" id="ARBA00023242"/>
    </source>
</evidence>
<evidence type="ECO:0000313" key="11">
    <source>
        <dbReference type="Proteomes" id="UP001498398"/>
    </source>
</evidence>
<evidence type="ECO:0000256" key="7">
    <source>
        <dbReference type="PROSITE-ProRule" id="PRU00042"/>
    </source>
</evidence>
<feature type="domain" description="C2H2-type" evidence="9">
    <location>
        <begin position="597"/>
        <end position="624"/>
    </location>
</feature>
<dbReference type="Gene3D" id="3.30.160.60">
    <property type="entry name" value="Classic Zinc Finger"/>
    <property type="match status" value="2"/>
</dbReference>
<accession>A0ABR1JRG0</accession>
<dbReference type="Proteomes" id="UP001498398">
    <property type="component" value="Unassembled WGS sequence"/>
</dbReference>
<evidence type="ECO:0000256" key="1">
    <source>
        <dbReference type="ARBA" id="ARBA00004123"/>
    </source>
</evidence>
<feature type="compositionally biased region" description="Low complexity" evidence="8">
    <location>
        <begin position="401"/>
        <end position="425"/>
    </location>
</feature>
<feature type="compositionally biased region" description="Low complexity" evidence="8">
    <location>
        <begin position="262"/>
        <end position="281"/>
    </location>
</feature>
<dbReference type="EMBL" id="JBANRG010000005">
    <property type="protein sequence ID" value="KAK7466135.1"/>
    <property type="molecule type" value="Genomic_DNA"/>
</dbReference>
<comment type="subcellular location">
    <subcellularLocation>
        <location evidence="1">Nucleus</location>
    </subcellularLocation>
</comment>
<sequence length="662" mass="70696">MNSFHDDLETPSIVVEPPIEEDVIDGQHPRSLNTFPGMGSAEGVSFFYEHSQSSNPLAPEQGLFSNNMDQSTGHIAPLITHGLRDGGFGSDLDQLYTQRCGTASSGNVFLSPLSPSGQHSPVDAAWSPASSSSAFPDYASDDGSSGWSPSVSSPSSPSLSPINQSMNNIALNDAVSDDGTSFSHLSPRQRSNSYTGVTDFSVEQGASRPRSASFNEISSFDNQQLFLPEQQFHGQFMAGQNQTDMTFPEGFDFQAFSNNLNAAPASPSWDSFDSSSQQSSPSFPPQPDLQMQFQQFYQPPTQPPPGHPSHARSQSTHLTVPNLTRRGAQHKRHHSHTGIQDRGRGMVRVRSRQGSPSSWSRSSSRSRDDDVSSSSYSGLSPLNTIDLSDQSQLSLMHHITPPSSASVSLSPDLSRSQSPSSPASSIDINVPPQQDTNVPVINVNDFDSFTSFDLPGNSGVRRHISYAGAGSRSSSPSRAGPSGLHRVVSDPSGGRRQYPRKPRAPNTVIKFPGLLKPAGEVDDEATYKEMKSMEGTLNVSIGSVGGALEAGLSGEVGGVGGLLRGVGVGSDGGYKNIVGSDKILKASGDRRKNDAKFKCHLCGNSFTAKHNLTNHLNSHNGVRPYECAGCGASFTTKGTFQRHASKCKNKASPDEGKLARKR</sequence>
<feature type="compositionally biased region" description="Low complexity" evidence="8">
    <location>
        <begin position="120"/>
        <end position="161"/>
    </location>
</feature>
<feature type="region of interest" description="Disordered" evidence="8">
    <location>
        <begin position="262"/>
        <end position="288"/>
    </location>
</feature>
<dbReference type="InterPro" id="IPR027756">
    <property type="entry name" value="Ovo-like"/>
</dbReference>
<feature type="region of interest" description="Disordered" evidence="8">
    <location>
        <begin position="467"/>
        <end position="507"/>
    </location>
</feature>
<evidence type="ECO:0000256" key="4">
    <source>
        <dbReference type="ARBA" id="ARBA00022771"/>
    </source>
</evidence>
<dbReference type="Pfam" id="PF00096">
    <property type="entry name" value="zf-C2H2"/>
    <property type="match status" value="2"/>
</dbReference>
<gene>
    <name evidence="10" type="ORF">VKT23_004860</name>
</gene>
<dbReference type="InterPro" id="IPR036236">
    <property type="entry name" value="Znf_C2H2_sf"/>
</dbReference>
<feature type="region of interest" description="Disordered" evidence="8">
    <location>
        <begin position="296"/>
        <end position="315"/>
    </location>
</feature>
<name>A0ABR1JRG0_9AGAR</name>
<comment type="caution">
    <text evidence="10">The sequence shown here is derived from an EMBL/GenBank/DDBJ whole genome shotgun (WGS) entry which is preliminary data.</text>
</comment>
<keyword evidence="11" id="KW-1185">Reference proteome</keyword>
<evidence type="ECO:0000313" key="10">
    <source>
        <dbReference type="EMBL" id="KAK7466135.1"/>
    </source>
</evidence>
<evidence type="ECO:0000256" key="2">
    <source>
        <dbReference type="ARBA" id="ARBA00022723"/>
    </source>
</evidence>
<feature type="region of interest" description="Disordered" evidence="8">
    <location>
        <begin position="401"/>
        <end position="437"/>
    </location>
</feature>
<keyword evidence="6" id="KW-0539">Nucleus</keyword>
<keyword evidence="2" id="KW-0479">Metal-binding</keyword>
<feature type="compositionally biased region" description="Basic residues" evidence="8">
    <location>
        <begin position="327"/>
        <end position="336"/>
    </location>
</feature>
<keyword evidence="5" id="KW-0862">Zinc</keyword>
<dbReference type="PANTHER" id="PTHR10032">
    <property type="entry name" value="ZINC FINGER PROTEIN WITH KRAB AND SCAN DOMAINS"/>
    <property type="match status" value="1"/>
</dbReference>
<dbReference type="PROSITE" id="PS50157">
    <property type="entry name" value="ZINC_FINGER_C2H2_2"/>
    <property type="match status" value="2"/>
</dbReference>
<dbReference type="SMART" id="SM00355">
    <property type="entry name" value="ZnF_C2H2"/>
    <property type="match status" value="2"/>
</dbReference>
<keyword evidence="4 7" id="KW-0863">Zinc-finger</keyword>
<feature type="region of interest" description="Disordered" evidence="8">
    <location>
        <begin position="324"/>
        <end position="383"/>
    </location>
</feature>
<feature type="domain" description="C2H2-type" evidence="9">
    <location>
        <begin position="625"/>
        <end position="653"/>
    </location>
</feature>
<reference evidence="10 11" key="1">
    <citation type="submission" date="2024-01" db="EMBL/GenBank/DDBJ databases">
        <title>A draft genome for the cacao thread blight pathogen Marasmiellus scandens.</title>
        <authorList>
            <person name="Baruah I.K."/>
            <person name="Leung J."/>
            <person name="Bukari Y."/>
            <person name="Amoako-Attah I."/>
            <person name="Meinhardt L.W."/>
            <person name="Bailey B.A."/>
            <person name="Cohen S.P."/>
        </authorList>
    </citation>
    <scope>NUCLEOTIDE SEQUENCE [LARGE SCALE GENOMIC DNA]</scope>
    <source>
        <strain evidence="10 11">GH-19</strain>
    </source>
</reference>
<evidence type="ECO:0000256" key="5">
    <source>
        <dbReference type="ARBA" id="ARBA00022833"/>
    </source>
</evidence>
<dbReference type="PANTHER" id="PTHR10032:SF271">
    <property type="entry name" value="RH12261P-RELATED"/>
    <property type="match status" value="1"/>
</dbReference>
<evidence type="ECO:0000256" key="3">
    <source>
        <dbReference type="ARBA" id="ARBA00022737"/>
    </source>
</evidence>
<dbReference type="SUPFAM" id="SSF57667">
    <property type="entry name" value="beta-beta-alpha zinc fingers"/>
    <property type="match status" value="1"/>
</dbReference>
<feature type="compositionally biased region" description="Low complexity" evidence="8">
    <location>
        <begin position="467"/>
        <end position="483"/>
    </location>
</feature>
<feature type="compositionally biased region" description="Low complexity" evidence="8">
    <location>
        <begin position="352"/>
        <end position="363"/>
    </location>
</feature>
<keyword evidence="3" id="KW-0677">Repeat</keyword>